<dbReference type="AlphaFoldDB" id="A0A7K0EFT5"/>
<protein>
    <recommendedName>
        <fullName evidence="4">Tetratricopeptide repeat protein</fullName>
    </recommendedName>
</protein>
<sequence length="238" mass="26965">MASDKETRDILAYLNDTLPSNRRAAFEARLQSDPALQKRVASFQKVETSLAHLATLEQLRQSKKERVLVEQAWISKRLIYQIAASIVLVLAGWGAYRLSLNSNQDLYDDFYQPDLGTRGEAACPEAIDAVIELRRNKEYEQALAALEKVPNQSLACVSYQRGLIQLELSEPEKAVASFQEAMKSDIPTIRQQSEWHLCLAYLLTDDREQLKPLLRKIAAEPNHTSRQAAQRLLARLDS</sequence>
<keyword evidence="1" id="KW-0472">Membrane</keyword>
<gene>
    <name evidence="2" type="ORF">GJJ30_03355</name>
</gene>
<keyword evidence="1" id="KW-0812">Transmembrane</keyword>
<dbReference type="InterPro" id="IPR011990">
    <property type="entry name" value="TPR-like_helical_dom_sf"/>
</dbReference>
<dbReference type="RefSeq" id="WP_154173124.1">
    <property type="nucleotide sequence ID" value="NZ_WJXZ01000001.1"/>
</dbReference>
<evidence type="ECO:0000313" key="2">
    <source>
        <dbReference type="EMBL" id="MRS60316.1"/>
    </source>
</evidence>
<accession>A0A7K0EFT5</accession>
<evidence type="ECO:0000256" key="1">
    <source>
        <dbReference type="SAM" id="Phobius"/>
    </source>
</evidence>
<dbReference type="OrthoDB" id="959844at2"/>
<keyword evidence="3" id="KW-1185">Reference proteome</keyword>
<feature type="transmembrane region" description="Helical" evidence="1">
    <location>
        <begin position="78"/>
        <end position="96"/>
    </location>
</feature>
<dbReference type="EMBL" id="WJXZ01000001">
    <property type="protein sequence ID" value="MRS60316.1"/>
    <property type="molecule type" value="Genomic_DNA"/>
</dbReference>
<keyword evidence="1" id="KW-1133">Transmembrane helix</keyword>
<dbReference type="Gene3D" id="1.25.40.10">
    <property type="entry name" value="Tetratricopeptide repeat domain"/>
    <property type="match status" value="1"/>
</dbReference>
<organism evidence="2 3">
    <name type="scientific">Larkinella terrae</name>
    <dbReference type="NCBI Taxonomy" id="2025311"/>
    <lineage>
        <taxon>Bacteria</taxon>
        <taxon>Pseudomonadati</taxon>
        <taxon>Bacteroidota</taxon>
        <taxon>Cytophagia</taxon>
        <taxon>Cytophagales</taxon>
        <taxon>Spirosomataceae</taxon>
        <taxon>Larkinella</taxon>
    </lineage>
</organism>
<comment type="caution">
    <text evidence="2">The sequence shown here is derived from an EMBL/GenBank/DDBJ whole genome shotgun (WGS) entry which is preliminary data.</text>
</comment>
<proteinExistence type="predicted"/>
<reference evidence="2 3" key="1">
    <citation type="journal article" date="2018" name="Antonie Van Leeuwenhoek">
        <title>Larkinella terrae sp. nov., isolated from soil on Jeju Island, South Korea.</title>
        <authorList>
            <person name="Ten L.N."/>
            <person name="Jeon J."/>
            <person name="Park S.J."/>
            <person name="Park S."/>
            <person name="Lee S.Y."/>
            <person name="Kim M.K."/>
            <person name="Jung H.Y."/>
        </authorList>
    </citation>
    <scope>NUCLEOTIDE SEQUENCE [LARGE SCALE GENOMIC DNA]</scope>
    <source>
        <strain evidence="2 3">KCTC 52001</strain>
    </source>
</reference>
<evidence type="ECO:0000313" key="3">
    <source>
        <dbReference type="Proteomes" id="UP000441754"/>
    </source>
</evidence>
<dbReference type="Proteomes" id="UP000441754">
    <property type="component" value="Unassembled WGS sequence"/>
</dbReference>
<evidence type="ECO:0008006" key="4">
    <source>
        <dbReference type="Google" id="ProtNLM"/>
    </source>
</evidence>
<name>A0A7K0EFT5_9BACT</name>